<organism evidence="3 4">
    <name type="scientific">Trapa incisa</name>
    <dbReference type="NCBI Taxonomy" id="236973"/>
    <lineage>
        <taxon>Eukaryota</taxon>
        <taxon>Viridiplantae</taxon>
        <taxon>Streptophyta</taxon>
        <taxon>Embryophyta</taxon>
        <taxon>Tracheophyta</taxon>
        <taxon>Spermatophyta</taxon>
        <taxon>Magnoliopsida</taxon>
        <taxon>eudicotyledons</taxon>
        <taxon>Gunneridae</taxon>
        <taxon>Pentapetalae</taxon>
        <taxon>rosids</taxon>
        <taxon>malvids</taxon>
        <taxon>Myrtales</taxon>
        <taxon>Lythraceae</taxon>
        <taxon>Trapa</taxon>
    </lineage>
</organism>
<dbReference type="AlphaFoldDB" id="A0AAN7KF22"/>
<dbReference type="InterPro" id="IPR003103">
    <property type="entry name" value="BAG_domain"/>
</dbReference>
<protein>
    <recommendedName>
        <fullName evidence="2">BAG domain-containing protein</fullName>
    </recommendedName>
</protein>
<dbReference type="PANTHER" id="PTHR33322:SF18">
    <property type="entry name" value="BAG FAMILY MOLECULAR CHAPERONE REGULATOR 8, CHLOROPLASTIC"/>
    <property type="match status" value="1"/>
</dbReference>
<dbReference type="PROSITE" id="PS50096">
    <property type="entry name" value="IQ"/>
    <property type="match status" value="1"/>
</dbReference>
<dbReference type="GO" id="GO:0009506">
    <property type="term" value="C:plasmodesma"/>
    <property type="evidence" value="ECO:0007669"/>
    <property type="project" value="TreeGrafter"/>
</dbReference>
<dbReference type="GO" id="GO:0051087">
    <property type="term" value="F:protein-folding chaperone binding"/>
    <property type="evidence" value="ECO:0007669"/>
    <property type="project" value="InterPro"/>
</dbReference>
<sequence>MATSHYQNPHQHHHHHNLPPPPPTFASCCFCTDCIPTSFCNPPLQSTLPAGPSLDPLVDCLIARLLQSPPPPPPPPVLGHRLRRRHLNSGDHHHHHHFHQQQSSLLSSLLYRIEALESSLHSLSISSSPPLRDAAAQVIQAHFRSFLARRSRTLRHLKDLAAIKSSFLALKSSASNIRNAHLNLVAVSEKAMNLLLQLDDIQNIDPMIRDGKRSISRDLDAFLEYLDQLAVKRHELLIEKSRKTVQVAANRSNKSKILREQKELVDKLKGRVERIRGLSRVLGIKEEEDVELEGFQNFSDDGEEKDTRLVHRIGLQVAGSRTPRVKKRVSFADNRNVCQVISSHPDHSSSGDDDTESRDNLVKVFAEDGKPRGSYVVVKDCEEAVVEDSSSSDGGDPLRSSQLRDEVEFAFSAPLPERMELGEDLAKKRKGAILTMGG</sequence>
<comment type="caution">
    <text evidence="3">The sequence shown here is derived from an EMBL/GenBank/DDBJ whole genome shotgun (WGS) entry which is preliminary data.</text>
</comment>
<keyword evidence="1" id="KW-0143">Chaperone</keyword>
<evidence type="ECO:0000313" key="4">
    <source>
        <dbReference type="Proteomes" id="UP001345219"/>
    </source>
</evidence>
<evidence type="ECO:0000259" key="2">
    <source>
        <dbReference type="Pfam" id="PF02179"/>
    </source>
</evidence>
<reference evidence="3 4" key="1">
    <citation type="journal article" date="2023" name="Hortic Res">
        <title>Pangenome of water caltrop reveals structural variations and asymmetric subgenome divergence after allopolyploidization.</title>
        <authorList>
            <person name="Zhang X."/>
            <person name="Chen Y."/>
            <person name="Wang L."/>
            <person name="Yuan Y."/>
            <person name="Fang M."/>
            <person name="Shi L."/>
            <person name="Lu R."/>
            <person name="Comes H.P."/>
            <person name="Ma Y."/>
            <person name="Chen Y."/>
            <person name="Huang G."/>
            <person name="Zhou Y."/>
            <person name="Zheng Z."/>
            <person name="Qiu Y."/>
        </authorList>
    </citation>
    <scope>NUCLEOTIDE SEQUENCE [LARGE SCALE GENOMIC DNA]</scope>
    <source>
        <tissue evidence="3">Roots</tissue>
    </source>
</reference>
<keyword evidence="4" id="KW-1185">Reference proteome</keyword>
<gene>
    <name evidence="3" type="ORF">SAY87_007467</name>
</gene>
<name>A0AAN7KF22_9MYRT</name>
<evidence type="ECO:0000256" key="1">
    <source>
        <dbReference type="ARBA" id="ARBA00023186"/>
    </source>
</evidence>
<dbReference type="PANTHER" id="PTHR33322">
    <property type="entry name" value="BAG DOMAIN CONTAINING PROTEIN, EXPRESSED"/>
    <property type="match status" value="1"/>
</dbReference>
<dbReference type="SUPFAM" id="SSF63491">
    <property type="entry name" value="BAG domain"/>
    <property type="match status" value="1"/>
</dbReference>
<dbReference type="Proteomes" id="UP001345219">
    <property type="component" value="Chromosome 7"/>
</dbReference>
<dbReference type="InterPro" id="IPR040400">
    <property type="entry name" value="BAG5/6/7/8"/>
</dbReference>
<proteinExistence type="predicted"/>
<dbReference type="EMBL" id="JAXIOK010000007">
    <property type="protein sequence ID" value="KAK4765825.1"/>
    <property type="molecule type" value="Genomic_DNA"/>
</dbReference>
<feature type="domain" description="BAG" evidence="2">
    <location>
        <begin position="180"/>
        <end position="229"/>
    </location>
</feature>
<dbReference type="GO" id="GO:0006457">
    <property type="term" value="P:protein folding"/>
    <property type="evidence" value="ECO:0007669"/>
    <property type="project" value="TreeGrafter"/>
</dbReference>
<dbReference type="Pfam" id="PF02179">
    <property type="entry name" value="BAG"/>
    <property type="match status" value="1"/>
</dbReference>
<evidence type="ECO:0000313" key="3">
    <source>
        <dbReference type="EMBL" id="KAK4765825.1"/>
    </source>
</evidence>
<accession>A0AAN7KF22</accession>